<dbReference type="Proteomes" id="UP000199047">
    <property type="component" value="Unassembled WGS sequence"/>
</dbReference>
<reference evidence="3 4" key="1">
    <citation type="submission" date="2015-12" db="EMBL/GenBank/DDBJ databases">
        <authorList>
            <person name="Andreevskaya M."/>
        </authorList>
    </citation>
    <scope>NUCLEOTIDE SEQUENCE [LARGE SCALE GENOMIC DNA]</scope>
    <source>
        <strain evidence="1 4">KSL4-2</strain>
        <strain evidence="2 3">PL111</strain>
    </source>
</reference>
<sequence length="56" mass="6667">MDQYRIKPSDKTKIIDDPNDFSDNPKYIFNLLLSIITVSMRTLELVDELPKFEFEE</sequence>
<dbReference type="EMBL" id="FBTU01000022">
    <property type="protein sequence ID" value="CUW15794.1"/>
    <property type="molecule type" value="Genomic_DNA"/>
</dbReference>
<dbReference type="EMBL" id="FBTB01000009">
    <property type="protein sequence ID" value="CUW06421.1"/>
    <property type="molecule type" value="Genomic_DNA"/>
</dbReference>
<protein>
    <submittedName>
        <fullName evidence="2">Uncharacterized protein</fullName>
    </submittedName>
</protein>
<comment type="caution">
    <text evidence="2">The sequence shown here is derived from an EMBL/GenBank/DDBJ whole genome shotgun (WGS) entry which is preliminary data.</text>
</comment>
<organism evidence="2 3">
    <name type="scientific">Leuconostoc inhae</name>
    <dbReference type="NCBI Taxonomy" id="178001"/>
    <lineage>
        <taxon>Bacteria</taxon>
        <taxon>Bacillati</taxon>
        <taxon>Bacillota</taxon>
        <taxon>Bacilli</taxon>
        <taxon>Lactobacillales</taxon>
        <taxon>Lactobacillaceae</taxon>
        <taxon>Leuconostoc</taxon>
    </lineage>
</organism>
<gene>
    <name evidence="1" type="ORF">KSL4_0650</name>
    <name evidence="2" type="ORF">PL111_1750</name>
</gene>
<evidence type="ECO:0000313" key="1">
    <source>
        <dbReference type="EMBL" id="CUW06421.1"/>
    </source>
</evidence>
<name>A0AAN2QW48_9LACO</name>
<evidence type="ECO:0000313" key="4">
    <source>
        <dbReference type="Proteomes" id="UP000199047"/>
    </source>
</evidence>
<proteinExistence type="predicted"/>
<dbReference type="GeneID" id="79851200"/>
<keyword evidence="4" id="KW-1185">Reference proteome</keyword>
<evidence type="ECO:0000313" key="3">
    <source>
        <dbReference type="Proteomes" id="UP000198868"/>
    </source>
</evidence>
<dbReference type="RefSeq" id="WP_010381964.1">
    <property type="nucleotide sequence ID" value="NZ_FBSX01000019.1"/>
</dbReference>
<dbReference type="AlphaFoldDB" id="A0AAN2QW48"/>
<evidence type="ECO:0000313" key="2">
    <source>
        <dbReference type="EMBL" id="CUW15794.1"/>
    </source>
</evidence>
<dbReference type="Proteomes" id="UP000198868">
    <property type="component" value="Unassembled WGS sequence"/>
</dbReference>
<accession>A0AAN2QW48</accession>